<accession>A0A6A6HJ80</accession>
<keyword evidence="7" id="KW-1185">Reference proteome</keyword>
<dbReference type="PANTHER" id="PTHR24321:SF8">
    <property type="entry name" value="ESTRADIOL 17-BETA-DEHYDROGENASE 8-RELATED"/>
    <property type="match status" value="1"/>
</dbReference>
<evidence type="ECO:0000256" key="1">
    <source>
        <dbReference type="ARBA" id="ARBA00006484"/>
    </source>
</evidence>
<evidence type="ECO:0000259" key="5">
    <source>
        <dbReference type="SMART" id="SM00822"/>
    </source>
</evidence>
<dbReference type="EMBL" id="ML991779">
    <property type="protein sequence ID" value="KAF2237520.1"/>
    <property type="molecule type" value="Genomic_DNA"/>
</dbReference>
<protein>
    <submittedName>
        <fullName evidence="6">NAD(P)-binding protein</fullName>
    </submittedName>
</protein>
<dbReference type="InterPro" id="IPR036291">
    <property type="entry name" value="NAD(P)-bd_dom_sf"/>
</dbReference>
<organism evidence="6 7">
    <name type="scientific">Viridothelium virens</name>
    <name type="common">Speckled blister lichen</name>
    <name type="synonym">Trypethelium virens</name>
    <dbReference type="NCBI Taxonomy" id="1048519"/>
    <lineage>
        <taxon>Eukaryota</taxon>
        <taxon>Fungi</taxon>
        <taxon>Dikarya</taxon>
        <taxon>Ascomycota</taxon>
        <taxon>Pezizomycotina</taxon>
        <taxon>Dothideomycetes</taxon>
        <taxon>Dothideomycetes incertae sedis</taxon>
        <taxon>Trypetheliales</taxon>
        <taxon>Trypetheliaceae</taxon>
        <taxon>Viridothelium</taxon>
    </lineage>
</organism>
<keyword evidence="3" id="KW-0560">Oxidoreductase</keyword>
<dbReference type="InterPro" id="IPR057326">
    <property type="entry name" value="KR_dom"/>
</dbReference>
<dbReference type="Proteomes" id="UP000800092">
    <property type="component" value="Unassembled WGS sequence"/>
</dbReference>
<dbReference type="InterPro" id="IPR002347">
    <property type="entry name" value="SDR_fam"/>
</dbReference>
<dbReference type="PROSITE" id="PS00061">
    <property type="entry name" value="ADH_SHORT"/>
    <property type="match status" value="2"/>
</dbReference>
<dbReference type="FunFam" id="3.40.50.720:FF:000374">
    <property type="entry name" value="3-oxoacyl-(Acyl-carrier-protein) reductase"/>
    <property type="match status" value="1"/>
</dbReference>
<gene>
    <name evidence="6" type="ORF">EV356DRAFT_527361</name>
</gene>
<dbReference type="FunFam" id="3.40.50.720:FF:000084">
    <property type="entry name" value="Short-chain dehydrogenase reductase"/>
    <property type="match status" value="1"/>
</dbReference>
<dbReference type="SUPFAM" id="SSF51735">
    <property type="entry name" value="NAD(P)-binding Rossmann-fold domains"/>
    <property type="match status" value="2"/>
</dbReference>
<evidence type="ECO:0000256" key="2">
    <source>
        <dbReference type="ARBA" id="ARBA00022857"/>
    </source>
</evidence>
<keyword evidence="2" id="KW-0521">NADP</keyword>
<dbReference type="GO" id="GO:0016491">
    <property type="term" value="F:oxidoreductase activity"/>
    <property type="evidence" value="ECO:0007669"/>
    <property type="project" value="UniProtKB-KW"/>
</dbReference>
<evidence type="ECO:0000313" key="7">
    <source>
        <dbReference type="Proteomes" id="UP000800092"/>
    </source>
</evidence>
<reference evidence="6" key="1">
    <citation type="journal article" date="2020" name="Stud. Mycol.">
        <title>101 Dothideomycetes genomes: a test case for predicting lifestyles and emergence of pathogens.</title>
        <authorList>
            <person name="Haridas S."/>
            <person name="Albert R."/>
            <person name="Binder M."/>
            <person name="Bloem J."/>
            <person name="Labutti K."/>
            <person name="Salamov A."/>
            <person name="Andreopoulos B."/>
            <person name="Baker S."/>
            <person name="Barry K."/>
            <person name="Bills G."/>
            <person name="Bluhm B."/>
            <person name="Cannon C."/>
            <person name="Castanera R."/>
            <person name="Culley D."/>
            <person name="Daum C."/>
            <person name="Ezra D."/>
            <person name="Gonzalez J."/>
            <person name="Henrissat B."/>
            <person name="Kuo A."/>
            <person name="Liang C."/>
            <person name="Lipzen A."/>
            <person name="Lutzoni F."/>
            <person name="Magnuson J."/>
            <person name="Mondo S."/>
            <person name="Nolan M."/>
            <person name="Ohm R."/>
            <person name="Pangilinan J."/>
            <person name="Park H.-J."/>
            <person name="Ramirez L."/>
            <person name="Alfaro M."/>
            <person name="Sun H."/>
            <person name="Tritt A."/>
            <person name="Yoshinaga Y."/>
            <person name="Zwiers L.-H."/>
            <person name="Turgeon B."/>
            <person name="Goodwin S."/>
            <person name="Spatafora J."/>
            <person name="Crous P."/>
            <person name="Grigoriev I."/>
        </authorList>
    </citation>
    <scope>NUCLEOTIDE SEQUENCE</scope>
    <source>
        <strain evidence="6">Tuck. ex Michener</strain>
    </source>
</reference>
<dbReference type="PANTHER" id="PTHR24321">
    <property type="entry name" value="DEHYDROGENASES, SHORT CHAIN"/>
    <property type="match status" value="1"/>
</dbReference>
<dbReference type="PRINTS" id="PR00081">
    <property type="entry name" value="GDHRDH"/>
</dbReference>
<evidence type="ECO:0000256" key="3">
    <source>
        <dbReference type="ARBA" id="ARBA00023002"/>
    </source>
</evidence>
<proteinExistence type="inferred from homology"/>
<name>A0A6A6HJ80_VIRVR</name>
<dbReference type="CDD" id="cd05233">
    <property type="entry name" value="SDR_c"/>
    <property type="match status" value="2"/>
</dbReference>
<dbReference type="SMART" id="SM00822">
    <property type="entry name" value="PKS_KR"/>
    <property type="match status" value="1"/>
</dbReference>
<feature type="domain" description="Ketoreductase" evidence="5">
    <location>
        <begin position="256"/>
        <end position="446"/>
    </location>
</feature>
<dbReference type="Gene3D" id="3.40.50.720">
    <property type="entry name" value="NAD(P)-binding Rossmann-like Domain"/>
    <property type="match status" value="2"/>
</dbReference>
<dbReference type="InterPro" id="IPR020904">
    <property type="entry name" value="Sc_DH/Rdtase_CS"/>
</dbReference>
<comment type="similarity">
    <text evidence="1">Belongs to the short-chain dehydrogenases/reductases (SDR) family.</text>
</comment>
<dbReference type="AlphaFoldDB" id="A0A6A6HJ80"/>
<evidence type="ECO:0000313" key="6">
    <source>
        <dbReference type="EMBL" id="KAF2237520.1"/>
    </source>
</evidence>
<evidence type="ECO:0000256" key="4">
    <source>
        <dbReference type="ARBA" id="ARBA00023027"/>
    </source>
</evidence>
<dbReference type="PRINTS" id="PR00080">
    <property type="entry name" value="SDRFAMILY"/>
</dbReference>
<sequence>MENGDGAEVFPVLKKKVALVTGGAQGMGEATASVFLRAGAKVVICDIKFEKGQETAERLAKYGEITFLPCDISKSDEVQNLINQIVEKYGCLDIAINNAAMTPDKTPLTDFDELYWSNIIDVNLTGTAVCCKHELQQMTKQGKGSIVNITSINAFKPQINMPAYTAAKHALLGLTKHGAMEGGPHGVRVNAIAPGAILTEMAAAALVTMGTTHEKIAPVFSYMNRFGLPHEVAQASLWLSSDAASYVTVARPLQDKLAVVTGSARSIGAAIVRNLSSKGCNVVINYLTESSSPLAASLASEVASAHSIRAIPIQADISTPDGCKKLIDVMREDFSPLRIDILVHNAATLYLGPLESVTPEDFHHNYAVNVLGPTLLTAACKPFLPTNRSGRIVILSSINSKIGTPDTTLYSGAKGALEAMTRVWCRELAERATVNAINPGPVMTDMYLSAPEEVKRGLAVWNPVTPLAPVRECDNEEVRKIGERFGGRAAYADEIAGLVASICGEEFGWCTGSMICANGGLSFSL</sequence>
<dbReference type="Pfam" id="PF13561">
    <property type="entry name" value="adh_short_C2"/>
    <property type="match status" value="2"/>
</dbReference>
<dbReference type="OrthoDB" id="47007at2759"/>
<keyword evidence="4" id="KW-0520">NAD</keyword>